<gene>
    <name evidence="6" type="ORF">SAMN06295987_1179</name>
</gene>
<keyword evidence="7" id="KW-1185">Reference proteome</keyword>
<proteinExistence type="inferred from homology"/>
<evidence type="ECO:0000313" key="6">
    <source>
        <dbReference type="EMBL" id="SLK12000.1"/>
    </source>
</evidence>
<feature type="region of interest" description="Disordered" evidence="5">
    <location>
        <begin position="1"/>
        <end position="32"/>
    </location>
</feature>
<name>A0A1U6IVH0_9SPHN</name>
<dbReference type="InterPro" id="IPR023296">
    <property type="entry name" value="Glyco_hydro_beta-prop_sf"/>
</dbReference>
<dbReference type="CDD" id="cd08997">
    <property type="entry name" value="GH68"/>
    <property type="match status" value="1"/>
</dbReference>
<feature type="site" description="Transition state stabilizer" evidence="3">
    <location>
        <position position="220"/>
    </location>
</feature>
<dbReference type="GO" id="GO:0050053">
    <property type="term" value="F:levansucrase activity"/>
    <property type="evidence" value="ECO:0007669"/>
    <property type="project" value="InterPro"/>
</dbReference>
<evidence type="ECO:0000256" key="2">
    <source>
        <dbReference type="PIRSR" id="PIRSR603469-2"/>
    </source>
</evidence>
<evidence type="ECO:0000256" key="1">
    <source>
        <dbReference type="ARBA" id="ARBA00006775"/>
    </source>
</evidence>
<accession>A0A1U6IVH0</accession>
<dbReference type="EMBL" id="FVZE01000017">
    <property type="protein sequence ID" value="SLK12000.1"/>
    <property type="molecule type" value="Genomic_DNA"/>
</dbReference>
<reference evidence="7" key="1">
    <citation type="submission" date="2017-02" db="EMBL/GenBank/DDBJ databases">
        <authorList>
            <person name="Varghese N."/>
            <person name="Submissions S."/>
        </authorList>
    </citation>
    <scope>NUCLEOTIDE SEQUENCE [LARGE SCALE GENOMIC DNA]</scope>
    <source>
        <strain evidence="7">SM117</strain>
    </source>
</reference>
<dbReference type="AlphaFoldDB" id="A0A1U6IVH0"/>
<feature type="binding site" evidence="2">
    <location>
        <position position="70"/>
    </location>
    <ligand>
        <name>substrate</name>
    </ligand>
</feature>
<dbReference type="InterPro" id="IPR003469">
    <property type="entry name" value="Glyco_hydro_68"/>
</dbReference>
<dbReference type="Proteomes" id="UP000190989">
    <property type="component" value="Unassembled WGS sequence"/>
</dbReference>
<dbReference type="SUPFAM" id="SSF75005">
    <property type="entry name" value="Arabinanase/levansucrase/invertase"/>
    <property type="match status" value="1"/>
</dbReference>
<evidence type="ECO:0000256" key="3">
    <source>
        <dbReference type="PIRSR" id="PIRSR603469-4"/>
    </source>
</evidence>
<sequence>MSGHLRAPIPSATMPRKETERMNTSPTKTDDAKLSWTAGNLATLDLAACTCAPVLGPADVGRVADDIDVWDAWPLADASGAPVPWHGGELWFALTAPMADDPESRHALARIHHFFREGDSFRHLGQTLPEGFSPGSREWSGAARLEGAQVALYFTAAGERGESHLTFRQRLFMTRCTLTENQNAPFGPWSAPREIVEPAGPYMAAQESEGRIGEIKAFRDPFPWRAPDGTEYVLFTGSAAAAPRAFNGLVGLARMDEASGSYLPLAPLVDATDTNNELERPHIVEHAGRLYLFWSTQAKVFAPGITAPTGLYGATAERIEGPWHLLNGHGLVFANPPSEPFQAYSWWVLPDLSVTSFVDYWGVDDASATEKPEGRTRFGGTFAPFLRLSLSGERASLT</sequence>
<organism evidence="6 7">
    <name type="scientific">Novosphingobium mathurense</name>
    <dbReference type="NCBI Taxonomy" id="428990"/>
    <lineage>
        <taxon>Bacteria</taxon>
        <taxon>Pseudomonadati</taxon>
        <taxon>Pseudomonadota</taxon>
        <taxon>Alphaproteobacteria</taxon>
        <taxon>Sphingomonadales</taxon>
        <taxon>Sphingomonadaceae</taxon>
        <taxon>Novosphingobium</taxon>
    </lineage>
</organism>
<dbReference type="Gene3D" id="2.115.10.20">
    <property type="entry name" value="Glycosyl hydrolase domain, family 43"/>
    <property type="match status" value="1"/>
</dbReference>
<evidence type="ECO:0000313" key="7">
    <source>
        <dbReference type="Proteomes" id="UP000190989"/>
    </source>
</evidence>
<evidence type="ECO:0000256" key="5">
    <source>
        <dbReference type="SAM" id="MobiDB-lite"/>
    </source>
</evidence>
<protein>
    <submittedName>
        <fullName evidence="6">Levansucrase</fullName>
    </submittedName>
</protein>
<comment type="similarity">
    <text evidence="1 4">Belongs to the glycosyl hydrolase 68 family.</text>
</comment>
<dbReference type="STRING" id="428990.SAMN06295987_1179"/>
<feature type="binding site" evidence="2">
    <location>
        <position position="140"/>
    </location>
    <ligand>
        <name>substrate</name>
    </ligand>
</feature>
<dbReference type="Pfam" id="PF02435">
    <property type="entry name" value="Glyco_hydro_68"/>
    <property type="match status" value="2"/>
</dbReference>
<evidence type="ECO:0000256" key="4">
    <source>
        <dbReference type="RuleBase" id="RU361220"/>
    </source>
</evidence>
<dbReference type="GO" id="GO:0009758">
    <property type="term" value="P:carbohydrate utilization"/>
    <property type="evidence" value="ECO:0007669"/>
    <property type="project" value="InterPro"/>
</dbReference>